<comment type="caution">
    <text evidence="2">The sequence shown here is derived from an EMBL/GenBank/DDBJ whole genome shotgun (WGS) entry which is preliminary data.</text>
</comment>
<dbReference type="Gene3D" id="3.10.10.10">
    <property type="entry name" value="HIV Type 1 Reverse Transcriptase, subunit A, domain 1"/>
    <property type="match status" value="1"/>
</dbReference>
<proteinExistence type="predicted"/>
<dbReference type="PROSITE" id="PS50878">
    <property type="entry name" value="RT_POL"/>
    <property type="match status" value="1"/>
</dbReference>
<dbReference type="InterPro" id="IPR051320">
    <property type="entry name" value="Viral_Replic_Matur_Polypro"/>
</dbReference>
<dbReference type="AlphaFoldDB" id="A0A1X0QI84"/>
<sequence>MNPLKDKILREIVEELERKNIIRKSESDWNSPALVIPKANGKHRLVIAYNYINELFVKEITPPPLITEVIDNLREAKYFTTIDLTDGYYQIALHPNSRKITAFIAGKIKYKFNRLPQGLVNAPSIFQKIMNCILNEEIGTFTTCYMDDILIYSETKEDHLLHLEKIFKKLGAFNLIVNKKKTKIGYNYACYLGFKISYKKVEIDPERIVNLEKYSILKTRKDIERF</sequence>
<dbReference type="EMBL" id="LTAI01000186">
    <property type="protein sequence ID" value="ORD99473.1"/>
    <property type="molecule type" value="Genomic_DNA"/>
</dbReference>
<feature type="domain" description="Reverse transcriptase" evidence="1">
    <location>
        <begin position="17"/>
        <end position="196"/>
    </location>
</feature>
<dbReference type="Proteomes" id="UP000192501">
    <property type="component" value="Unassembled WGS sequence"/>
</dbReference>
<dbReference type="SMR" id="A0A1X0QI84"/>
<dbReference type="PANTHER" id="PTHR33064:SF37">
    <property type="entry name" value="RIBONUCLEASE H"/>
    <property type="match status" value="1"/>
</dbReference>
<dbReference type="InterPro" id="IPR043128">
    <property type="entry name" value="Rev_trsase/Diguanyl_cyclase"/>
</dbReference>
<name>A0A1X0QI84_9MICR</name>
<organism evidence="2 3">
    <name type="scientific">Hepatospora eriocheir</name>
    <dbReference type="NCBI Taxonomy" id="1081669"/>
    <lineage>
        <taxon>Eukaryota</taxon>
        <taxon>Fungi</taxon>
        <taxon>Fungi incertae sedis</taxon>
        <taxon>Microsporidia</taxon>
        <taxon>Hepatosporidae</taxon>
        <taxon>Hepatospora</taxon>
    </lineage>
</organism>
<evidence type="ECO:0000313" key="2">
    <source>
        <dbReference type="EMBL" id="ORD99473.1"/>
    </source>
</evidence>
<dbReference type="Gene3D" id="3.30.70.270">
    <property type="match status" value="1"/>
</dbReference>
<reference evidence="2 3" key="1">
    <citation type="journal article" date="2017" name="Environ. Microbiol.">
        <title>Decay of the glycolytic pathway and adaptation to intranuclear parasitism within Enterocytozoonidae microsporidia.</title>
        <authorList>
            <person name="Wiredu Boakye D."/>
            <person name="Jaroenlak P."/>
            <person name="Prachumwat A."/>
            <person name="Williams T.A."/>
            <person name="Bateman K.S."/>
            <person name="Itsathitphaisarn O."/>
            <person name="Sritunyalucksana K."/>
            <person name="Paszkiewicz K.H."/>
            <person name="Moore K.A."/>
            <person name="Stentiford G.D."/>
            <person name="Williams B.A."/>
        </authorList>
    </citation>
    <scope>NUCLEOTIDE SEQUENCE [LARGE SCALE GENOMIC DNA]</scope>
    <source>
        <strain evidence="3">canceri</strain>
    </source>
</reference>
<dbReference type="PANTHER" id="PTHR33064">
    <property type="entry name" value="POL PROTEIN"/>
    <property type="match status" value="1"/>
</dbReference>
<evidence type="ECO:0000313" key="3">
    <source>
        <dbReference type="Proteomes" id="UP000192501"/>
    </source>
</evidence>
<dbReference type="VEuPathDB" id="MicrosporidiaDB:A0H76_794"/>
<dbReference type="InterPro" id="IPR000477">
    <property type="entry name" value="RT_dom"/>
</dbReference>
<protein>
    <submittedName>
        <fullName evidence="2">POLY</fullName>
    </submittedName>
</protein>
<evidence type="ECO:0000259" key="1">
    <source>
        <dbReference type="PROSITE" id="PS50878"/>
    </source>
</evidence>
<dbReference type="InterPro" id="IPR043502">
    <property type="entry name" value="DNA/RNA_pol_sf"/>
</dbReference>
<dbReference type="CDD" id="cd01647">
    <property type="entry name" value="RT_LTR"/>
    <property type="match status" value="1"/>
</dbReference>
<dbReference type="Pfam" id="PF00078">
    <property type="entry name" value="RVT_1"/>
    <property type="match status" value="1"/>
</dbReference>
<gene>
    <name evidence="2" type="primary">POLY</name>
    <name evidence="2" type="ORF">A0H76_794</name>
</gene>
<dbReference type="SUPFAM" id="SSF56672">
    <property type="entry name" value="DNA/RNA polymerases"/>
    <property type="match status" value="1"/>
</dbReference>
<dbReference type="VEuPathDB" id="MicrosporidiaDB:HERIO_1825"/>
<accession>A0A1X0QI84</accession>